<evidence type="ECO:0000256" key="5">
    <source>
        <dbReference type="ARBA" id="ARBA00022692"/>
    </source>
</evidence>
<gene>
    <name evidence="12" type="ORF">LSH36_200g01010</name>
</gene>
<evidence type="ECO:0000256" key="9">
    <source>
        <dbReference type="ARBA" id="ARBA00023136"/>
    </source>
</evidence>
<dbReference type="Gene3D" id="3.90.550.50">
    <property type="match status" value="1"/>
</dbReference>
<dbReference type="GO" id="GO:0016758">
    <property type="term" value="F:hexosyltransferase activity"/>
    <property type="evidence" value="ECO:0007669"/>
    <property type="project" value="InterPro"/>
</dbReference>
<keyword evidence="4" id="KW-0808">Transferase</keyword>
<accession>A0AAD9JPS3</accession>
<keyword evidence="13" id="KW-1185">Reference proteome</keyword>
<evidence type="ECO:0000256" key="4">
    <source>
        <dbReference type="ARBA" id="ARBA00022679"/>
    </source>
</evidence>
<evidence type="ECO:0000256" key="6">
    <source>
        <dbReference type="ARBA" id="ARBA00022968"/>
    </source>
</evidence>
<dbReference type="AlphaFoldDB" id="A0AAD9JPS3"/>
<keyword evidence="5 11" id="KW-0812">Transmembrane</keyword>
<keyword evidence="7 11" id="KW-1133">Transmembrane helix</keyword>
<dbReference type="EMBL" id="JAODUP010000200">
    <property type="protein sequence ID" value="KAK2157021.1"/>
    <property type="molecule type" value="Genomic_DNA"/>
</dbReference>
<evidence type="ECO:0000256" key="11">
    <source>
        <dbReference type="RuleBase" id="RU363063"/>
    </source>
</evidence>
<evidence type="ECO:0000256" key="2">
    <source>
        <dbReference type="ARBA" id="ARBA00008661"/>
    </source>
</evidence>
<evidence type="ECO:0000256" key="8">
    <source>
        <dbReference type="ARBA" id="ARBA00023034"/>
    </source>
</evidence>
<dbReference type="EC" id="2.4.1.-" evidence="11"/>
<evidence type="ECO:0000256" key="10">
    <source>
        <dbReference type="ARBA" id="ARBA00023180"/>
    </source>
</evidence>
<dbReference type="FunFam" id="3.90.550.50:FF:000001">
    <property type="entry name" value="Hexosyltransferase"/>
    <property type="match status" value="1"/>
</dbReference>
<dbReference type="GO" id="GO:0006493">
    <property type="term" value="P:protein O-linked glycosylation"/>
    <property type="evidence" value="ECO:0007669"/>
    <property type="project" value="TreeGrafter"/>
</dbReference>
<organism evidence="12 13">
    <name type="scientific">Paralvinella palmiformis</name>
    <dbReference type="NCBI Taxonomy" id="53620"/>
    <lineage>
        <taxon>Eukaryota</taxon>
        <taxon>Metazoa</taxon>
        <taxon>Spiralia</taxon>
        <taxon>Lophotrochozoa</taxon>
        <taxon>Annelida</taxon>
        <taxon>Polychaeta</taxon>
        <taxon>Sedentaria</taxon>
        <taxon>Canalipalpata</taxon>
        <taxon>Terebellida</taxon>
        <taxon>Terebelliformia</taxon>
        <taxon>Alvinellidae</taxon>
        <taxon>Paralvinella</taxon>
    </lineage>
</organism>
<dbReference type="Proteomes" id="UP001208570">
    <property type="component" value="Unassembled WGS sequence"/>
</dbReference>
<protein>
    <recommendedName>
        <fullName evidence="11">Hexosyltransferase</fullName>
        <ecNumber evidence="11">2.4.1.-</ecNumber>
    </recommendedName>
</protein>
<evidence type="ECO:0000256" key="3">
    <source>
        <dbReference type="ARBA" id="ARBA00022676"/>
    </source>
</evidence>
<evidence type="ECO:0000313" key="12">
    <source>
        <dbReference type="EMBL" id="KAK2157021.1"/>
    </source>
</evidence>
<comment type="similarity">
    <text evidence="2 11">Belongs to the glycosyltransferase 31 family.</text>
</comment>
<keyword evidence="8 11" id="KW-0333">Golgi apparatus</keyword>
<keyword evidence="3 11" id="KW-0328">Glycosyltransferase</keyword>
<dbReference type="InterPro" id="IPR002659">
    <property type="entry name" value="Glyco_trans_31"/>
</dbReference>
<evidence type="ECO:0000256" key="1">
    <source>
        <dbReference type="ARBA" id="ARBA00004323"/>
    </source>
</evidence>
<comment type="caution">
    <text evidence="12">The sequence shown here is derived from an EMBL/GenBank/DDBJ whole genome shotgun (WGS) entry which is preliminary data.</text>
</comment>
<feature type="transmembrane region" description="Helical" evidence="11">
    <location>
        <begin position="317"/>
        <end position="336"/>
    </location>
</feature>
<keyword evidence="9 11" id="KW-0472">Membrane</keyword>
<evidence type="ECO:0000256" key="7">
    <source>
        <dbReference type="ARBA" id="ARBA00022989"/>
    </source>
</evidence>
<keyword evidence="6 11" id="KW-0735">Signal-anchor</keyword>
<dbReference type="GO" id="GO:0000139">
    <property type="term" value="C:Golgi membrane"/>
    <property type="evidence" value="ECO:0007669"/>
    <property type="project" value="UniProtKB-SubCell"/>
</dbReference>
<proteinExistence type="inferred from homology"/>
<dbReference type="PANTHER" id="PTHR11214">
    <property type="entry name" value="BETA-1,3-N-ACETYLGLUCOSAMINYLTRANSFERASE"/>
    <property type="match status" value="1"/>
</dbReference>
<keyword evidence="10" id="KW-0325">Glycoprotein</keyword>
<sequence>MVNPCFLPSASIKDYASNTWQWLEKPRFYTSNFTCFEPNCNNFTFEYIIRNPDACAADDKIFLLFLVTTTHNKTRARQAIRKTWAGRRRYRGQTIRTMFVLGEGKDEEREGELLAENELHGDIIQGRFVDTYRTLTEKVVFSLGWVRRYCPQARHVIKTDDDVFHVPQRYVDYLMDNWIPDRYVGGWCVTARPFRDESNKKYVPYGVYPHQYMPFYCNGGGYVMTQKAVRDIVAVAPHVRYTNMEDHFVTGICRYSMAIPFSQISGVLVKTAQPQPCTLRSWVKSTQDNISPDQMKEYWQQLTAKDIECTSHFDNRLFLLLVAFLILWAGIVFAIFRHNLNEGFQIAFEPS</sequence>
<reference evidence="12" key="1">
    <citation type="journal article" date="2023" name="Mol. Biol. Evol.">
        <title>Third-Generation Sequencing Reveals the Adaptive Role of the Epigenome in Three Deep-Sea Polychaetes.</title>
        <authorList>
            <person name="Perez M."/>
            <person name="Aroh O."/>
            <person name="Sun Y."/>
            <person name="Lan Y."/>
            <person name="Juniper S.K."/>
            <person name="Young C.R."/>
            <person name="Angers B."/>
            <person name="Qian P.Y."/>
        </authorList>
    </citation>
    <scope>NUCLEOTIDE SEQUENCE</scope>
    <source>
        <strain evidence="12">P08H-3</strain>
    </source>
</reference>
<dbReference type="Pfam" id="PF01762">
    <property type="entry name" value="Galactosyl_T"/>
    <property type="match status" value="1"/>
</dbReference>
<name>A0AAD9JPS3_9ANNE</name>
<dbReference type="PANTHER" id="PTHR11214:SF3">
    <property type="entry name" value="BETA-1,3-GALACTOSYLTRANSFERASE 6"/>
    <property type="match status" value="1"/>
</dbReference>
<evidence type="ECO:0000313" key="13">
    <source>
        <dbReference type="Proteomes" id="UP001208570"/>
    </source>
</evidence>
<comment type="subcellular location">
    <subcellularLocation>
        <location evidence="1 11">Golgi apparatus membrane</location>
        <topology evidence="1 11">Single-pass type II membrane protein</topology>
    </subcellularLocation>
</comment>